<evidence type="ECO:0000313" key="1">
    <source>
        <dbReference type="EMBL" id="KAG2540600.1"/>
    </source>
</evidence>
<accession>A0A8T0MTV1</accession>
<dbReference type="EMBL" id="CM029054">
    <property type="protein sequence ID" value="KAG2540600.1"/>
    <property type="molecule type" value="Genomic_DNA"/>
</dbReference>
<name>A0A8T0MTV1_PANVG</name>
<organism evidence="1 2">
    <name type="scientific">Panicum virgatum</name>
    <name type="common">Blackwell switchgrass</name>
    <dbReference type="NCBI Taxonomy" id="38727"/>
    <lineage>
        <taxon>Eukaryota</taxon>
        <taxon>Viridiplantae</taxon>
        <taxon>Streptophyta</taxon>
        <taxon>Embryophyta</taxon>
        <taxon>Tracheophyta</taxon>
        <taxon>Spermatophyta</taxon>
        <taxon>Magnoliopsida</taxon>
        <taxon>Liliopsida</taxon>
        <taxon>Poales</taxon>
        <taxon>Poaceae</taxon>
        <taxon>PACMAD clade</taxon>
        <taxon>Panicoideae</taxon>
        <taxon>Panicodae</taxon>
        <taxon>Paniceae</taxon>
        <taxon>Panicinae</taxon>
        <taxon>Panicum</taxon>
        <taxon>Panicum sect. Hiantes</taxon>
    </lineage>
</organism>
<comment type="caution">
    <text evidence="1">The sequence shown here is derived from an EMBL/GenBank/DDBJ whole genome shotgun (WGS) entry which is preliminary data.</text>
</comment>
<dbReference type="AlphaFoldDB" id="A0A8T0MTV1"/>
<dbReference type="Proteomes" id="UP000823388">
    <property type="component" value="Chromosome 9N"/>
</dbReference>
<gene>
    <name evidence="1" type="ORF">PVAP13_9NG576000</name>
</gene>
<dbReference type="OrthoDB" id="597419at2759"/>
<reference evidence="1" key="1">
    <citation type="submission" date="2020-05" db="EMBL/GenBank/DDBJ databases">
        <title>WGS assembly of Panicum virgatum.</title>
        <authorList>
            <person name="Lovell J.T."/>
            <person name="Jenkins J."/>
            <person name="Shu S."/>
            <person name="Juenger T.E."/>
            <person name="Schmutz J."/>
        </authorList>
    </citation>
    <scope>NUCLEOTIDE SEQUENCE</scope>
    <source>
        <strain evidence="1">AP13</strain>
    </source>
</reference>
<sequence>MAKPEAGGAWAWRLLAEDFSAPYREDRFCVPCAAAFCDHCCGAHHRGQGRHEVVVLGAASASASSSEGAQAQAQPGAAHCPARSGVRDSFCVSCGAGFSAALCGAPRRARHLPRRRLRGLLLRALHGLGAVVPPVHRHPDIP</sequence>
<proteinExistence type="predicted"/>
<protein>
    <submittedName>
        <fullName evidence="1">Uncharacterized protein</fullName>
    </submittedName>
</protein>
<evidence type="ECO:0000313" key="2">
    <source>
        <dbReference type="Proteomes" id="UP000823388"/>
    </source>
</evidence>
<keyword evidence="2" id="KW-1185">Reference proteome</keyword>